<accession>A0A8B8IYR6</accession>
<evidence type="ECO:0000256" key="1">
    <source>
        <dbReference type="ARBA" id="ARBA00009995"/>
    </source>
</evidence>
<dbReference type="Gene3D" id="3.40.50.2000">
    <property type="entry name" value="Glycogen Phosphorylase B"/>
    <property type="match status" value="1"/>
</dbReference>
<dbReference type="GO" id="GO:0008194">
    <property type="term" value="F:UDP-glycosyltransferase activity"/>
    <property type="evidence" value="ECO:0007669"/>
    <property type="project" value="InterPro"/>
</dbReference>
<keyword evidence="5" id="KW-1185">Reference proteome</keyword>
<evidence type="ECO:0000313" key="6">
    <source>
        <dbReference type="RefSeq" id="XP_026501426.2"/>
    </source>
</evidence>
<evidence type="ECO:0000256" key="3">
    <source>
        <dbReference type="ARBA" id="ARBA00022679"/>
    </source>
</evidence>
<dbReference type="GeneID" id="113404681"/>
<dbReference type="SUPFAM" id="SSF53756">
    <property type="entry name" value="UDP-Glycosyltransferase/glycogen phosphorylase"/>
    <property type="match status" value="1"/>
</dbReference>
<evidence type="ECO:0000256" key="2">
    <source>
        <dbReference type="ARBA" id="ARBA00022676"/>
    </source>
</evidence>
<sequence length="506" mass="58349">MLKLAILLYFVRLCNSSKILVVFPVPEKRHGILSDSLVKALLEEGHELTYVTKFPQKTKVHNLKYVDISSNIEYDSEDYWPKPENTANNSLHMENLGLKYAQRALLHPNMQELMMNTTCSFDLIIAEWFYSGLLAPLSPLYECPLIWYSSTDVSWKSIGLVSSEVNTFSLYNPGLTIIERIHNIWTQLNRIVLNYYHISSKELPAYEKSFRDAFNNRERELPNYETVVHNSSLLFINSHAYLDQISGLPTNAKYIGGHHMEEVAQPLPKNLKKIMDECKDGVIYVDLETRLFSQHLQEFIMQELIEAFGQIKQTVIWKYDEILVNLPKNLYTMKKPPQQSILSHANTVALVSHADMVSIIEAAHYGVPVIGIPVMEDQIANMDSVIEKKWGVKIDFNNKLSWKILDAIDIIESDKSFLAKAAAAQSILRYRLTSPRKEFQHWIQMIINTRGAPHLRSSNPTVSTLEKYNIDIILLLIMLLWFFSKVIKVFKVHFNNNSDDLDKKDL</sequence>
<dbReference type="Proteomes" id="UP001652626">
    <property type="component" value="Chromosome 8"/>
</dbReference>
<dbReference type="RefSeq" id="XP_026501426.2">
    <property type="nucleotide sequence ID" value="XM_026645641.2"/>
</dbReference>
<dbReference type="InterPro" id="IPR002213">
    <property type="entry name" value="UDP_glucos_trans"/>
</dbReference>
<dbReference type="Pfam" id="PF00201">
    <property type="entry name" value="UDPGT"/>
    <property type="match status" value="1"/>
</dbReference>
<keyword evidence="4" id="KW-0732">Signal</keyword>
<evidence type="ECO:0000256" key="4">
    <source>
        <dbReference type="SAM" id="SignalP"/>
    </source>
</evidence>
<dbReference type="CDD" id="cd03784">
    <property type="entry name" value="GT1_Gtf-like"/>
    <property type="match status" value="1"/>
</dbReference>
<protein>
    <submittedName>
        <fullName evidence="6">UDP-glucosyltransferase 2-like</fullName>
    </submittedName>
</protein>
<comment type="similarity">
    <text evidence="1">Belongs to the UDP-glycosyltransferase family.</text>
</comment>
<keyword evidence="3" id="KW-0808">Transferase</keyword>
<gene>
    <name evidence="6" type="primary">LOC113404681</name>
</gene>
<evidence type="ECO:0000313" key="5">
    <source>
        <dbReference type="Proteomes" id="UP001652626"/>
    </source>
</evidence>
<dbReference type="OMA" id="QELMMNT"/>
<name>A0A8B8IYR6_VANTA</name>
<dbReference type="InterPro" id="IPR050271">
    <property type="entry name" value="UDP-glycosyltransferase"/>
</dbReference>
<dbReference type="PANTHER" id="PTHR48043">
    <property type="entry name" value="EG:EG0003.4 PROTEIN-RELATED"/>
    <property type="match status" value="1"/>
</dbReference>
<dbReference type="OrthoDB" id="5835829at2759"/>
<proteinExistence type="inferred from homology"/>
<dbReference type="AlphaFoldDB" id="A0A8B8IYR6"/>
<feature type="signal peptide" evidence="4">
    <location>
        <begin position="1"/>
        <end position="16"/>
    </location>
</feature>
<keyword evidence="2" id="KW-0328">Glycosyltransferase</keyword>
<feature type="chain" id="PRO_5046766938" evidence="4">
    <location>
        <begin position="17"/>
        <end position="506"/>
    </location>
</feature>
<organism evidence="5 6">
    <name type="scientific">Vanessa tameamea</name>
    <name type="common">Kamehameha butterfly</name>
    <dbReference type="NCBI Taxonomy" id="334116"/>
    <lineage>
        <taxon>Eukaryota</taxon>
        <taxon>Metazoa</taxon>
        <taxon>Ecdysozoa</taxon>
        <taxon>Arthropoda</taxon>
        <taxon>Hexapoda</taxon>
        <taxon>Insecta</taxon>
        <taxon>Pterygota</taxon>
        <taxon>Neoptera</taxon>
        <taxon>Endopterygota</taxon>
        <taxon>Lepidoptera</taxon>
        <taxon>Glossata</taxon>
        <taxon>Ditrysia</taxon>
        <taxon>Papilionoidea</taxon>
        <taxon>Nymphalidae</taxon>
        <taxon>Nymphalinae</taxon>
        <taxon>Vanessa</taxon>
    </lineage>
</organism>
<dbReference type="PANTHER" id="PTHR48043:SF159">
    <property type="entry name" value="EG:EG0003.4 PROTEIN-RELATED"/>
    <property type="match status" value="1"/>
</dbReference>
<reference evidence="6" key="1">
    <citation type="submission" date="2025-08" db="UniProtKB">
        <authorList>
            <consortium name="RefSeq"/>
        </authorList>
    </citation>
    <scope>IDENTIFICATION</scope>
    <source>
        <tissue evidence="6">Whole body</tissue>
    </source>
</reference>